<feature type="domain" description="DinB-like" evidence="1">
    <location>
        <begin position="13"/>
        <end position="137"/>
    </location>
</feature>
<evidence type="ECO:0000259" key="1">
    <source>
        <dbReference type="Pfam" id="PF12867"/>
    </source>
</evidence>
<accession>A0ABT6XNZ0</accession>
<dbReference type="SUPFAM" id="SSF109854">
    <property type="entry name" value="DinB/YfiT-like putative metalloenzymes"/>
    <property type="match status" value="1"/>
</dbReference>
<keyword evidence="3" id="KW-1185">Reference proteome</keyword>
<proteinExistence type="predicted"/>
<comment type="caution">
    <text evidence="2">The sequence shown here is derived from an EMBL/GenBank/DDBJ whole genome shotgun (WGS) entry which is preliminary data.</text>
</comment>
<name>A0ABT6XNZ0_9FLAO</name>
<organism evidence="2 3">
    <name type="scientific">Flavobacterium sedimenticola</name>
    <dbReference type="NCBI Taxonomy" id="3043286"/>
    <lineage>
        <taxon>Bacteria</taxon>
        <taxon>Pseudomonadati</taxon>
        <taxon>Bacteroidota</taxon>
        <taxon>Flavobacteriia</taxon>
        <taxon>Flavobacteriales</taxon>
        <taxon>Flavobacteriaceae</taxon>
        <taxon>Flavobacterium</taxon>
    </lineage>
</organism>
<evidence type="ECO:0000313" key="2">
    <source>
        <dbReference type="EMBL" id="MDI9256806.1"/>
    </source>
</evidence>
<dbReference type="InterPro" id="IPR024775">
    <property type="entry name" value="DinB-like"/>
</dbReference>
<dbReference type="Proteomes" id="UP001230035">
    <property type="component" value="Unassembled WGS sequence"/>
</dbReference>
<sequence>MEVTSIQSFVNYYKKVRETTNTVIRVIPREYLEFSYKEGKFTIADLLRHIAAIERHLFAEIIQGNKPTYTGCGKELAEDYDDIMNYLNTTHRETLDIINRLEDADLQKKIKPVSGTEIKLSSFLRALTVHEIHHRATLCIYLNMLGITTPPILGLTAEQVITISNKP</sequence>
<gene>
    <name evidence="2" type="ORF">QHT84_05195</name>
</gene>
<dbReference type="Pfam" id="PF12867">
    <property type="entry name" value="DinB_2"/>
    <property type="match status" value="1"/>
</dbReference>
<dbReference type="EMBL" id="JASGBP010000002">
    <property type="protein sequence ID" value="MDI9256806.1"/>
    <property type="molecule type" value="Genomic_DNA"/>
</dbReference>
<protein>
    <submittedName>
        <fullName evidence="2">DinB family protein</fullName>
    </submittedName>
</protein>
<evidence type="ECO:0000313" key="3">
    <source>
        <dbReference type="Proteomes" id="UP001230035"/>
    </source>
</evidence>
<dbReference type="Gene3D" id="1.20.120.450">
    <property type="entry name" value="dinb family like domain"/>
    <property type="match status" value="1"/>
</dbReference>
<dbReference type="InterPro" id="IPR034660">
    <property type="entry name" value="DinB/YfiT-like"/>
</dbReference>
<reference evidence="2 3" key="1">
    <citation type="submission" date="2023-05" db="EMBL/GenBank/DDBJ databases">
        <title>Flavobacterium sedimenti sp. nov., isolated from the sediment.</title>
        <authorList>
            <person name="Wu N."/>
        </authorList>
    </citation>
    <scope>NUCLEOTIDE SEQUENCE [LARGE SCALE GENOMIC DNA]</scope>
    <source>
        <strain evidence="2 3">YZ-48</strain>
    </source>
</reference>
<dbReference type="RefSeq" id="WP_283238492.1">
    <property type="nucleotide sequence ID" value="NZ_JASGBP010000002.1"/>
</dbReference>